<dbReference type="Gene3D" id="2.40.40.10">
    <property type="entry name" value="RlpA-like domain"/>
    <property type="match status" value="1"/>
</dbReference>
<dbReference type="RefSeq" id="XP_062626631.1">
    <property type="nucleotide sequence ID" value="XM_062770647.1"/>
</dbReference>
<dbReference type="InterPro" id="IPR036908">
    <property type="entry name" value="RlpA-like_sf"/>
</dbReference>
<dbReference type="InterPro" id="IPR051477">
    <property type="entry name" value="Expansin_CellWall"/>
</dbReference>
<organism evidence="4 5">
    <name type="scientific">Vanrija pseudolonga</name>
    <dbReference type="NCBI Taxonomy" id="143232"/>
    <lineage>
        <taxon>Eukaryota</taxon>
        <taxon>Fungi</taxon>
        <taxon>Dikarya</taxon>
        <taxon>Basidiomycota</taxon>
        <taxon>Agaricomycotina</taxon>
        <taxon>Tremellomycetes</taxon>
        <taxon>Trichosporonales</taxon>
        <taxon>Trichosporonaceae</taxon>
        <taxon>Vanrija</taxon>
    </lineage>
</organism>
<keyword evidence="4" id="KW-0378">Hydrolase</keyword>
<keyword evidence="4" id="KW-0645">Protease</keyword>
<reference evidence="4" key="1">
    <citation type="submission" date="2023-10" db="EMBL/GenBank/DDBJ databases">
        <authorList>
            <person name="Noh H."/>
        </authorList>
    </citation>
    <scope>NUCLEOTIDE SEQUENCE</scope>
    <source>
        <strain evidence="4">DUCC4014</strain>
    </source>
</reference>
<evidence type="ECO:0000256" key="2">
    <source>
        <dbReference type="SAM" id="MobiDB-lite"/>
    </source>
</evidence>
<keyword evidence="5" id="KW-1185">Reference proteome</keyword>
<dbReference type="GeneID" id="87807365"/>
<dbReference type="AlphaFoldDB" id="A0AAF0Y9G4"/>
<name>A0AAF0Y9G4_9TREE</name>
<dbReference type="SUPFAM" id="SSF50685">
    <property type="entry name" value="Barwin-like endoglucanases"/>
    <property type="match status" value="1"/>
</dbReference>
<evidence type="ECO:0000256" key="3">
    <source>
        <dbReference type="SAM" id="SignalP"/>
    </source>
</evidence>
<feature type="compositionally biased region" description="Low complexity" evidence="2">
    <location>
        <begin position="71"/>
        <end position="88"/>
    </location>
</feature>
<protein>
    <submittedName>
        <fullName evidence="4">Zinc metalloprotease ZmpB</fullName>
    </submittedName>
</protein>
<feature type="region of interest" description="Disordered" evidence="2">
    <location>
        <begin position="44"/>
        <end position="211"/>
    </location>
</feature>
<gene>
    <name evidence="4" type="primary">zmpB</name>
    <name evidence="4" type="ORF">LOC62_03G004125</name>
</gene>
<evidence type="ECO:0000313" key="5">
    <source>
        <dbReference type="Proteomes" id="UP000827549"/>
    </source>
</evidence>
<dbReference type="EMBL" id="CP086716">
    <property type="protein sequence ID" value="WOO80599.1"/>
    <property type="molecule type" value="Genomic_DNA"/>
</dbReference>
<feature type="compositionally biased region" description="Basic and acidic residues" evidence="2">
    <location>
        <begin position="89"/>
        <end position="135"/>
    </location>
</feature>
<dbReference type="Proteomes" id="UP000827549">
    <property type="component" value="Chromosome 3"/>
</dbReference>
<evidence type="ECO:0000256" key="1">
    <source>
        <dbReference type="ARBA" id="ARBA00022729"/>
    </source>
</evidence>
<dbReference type="PANTHER" id="PTHR31836">
    <property type="match status" value="1"/>
</dbReference>
<evidence type="ECO:0000313" key="4">
    <source>
        <dbReference type="EMBL" id="WOO80599.1"/>
    </source>
</evidence>
<dbReference type="CDD" id="cd22191">
    <property type="entry name" value="DPBB_RlpA_EXP_N-like"/>
    <property type="match status" value="1"/>
</dbReference>
<feature type="compositionally biased region" description="Basic and acidic residues" evidence="2">
    <location>
        <begin position="152"/>
        <end position="198"/>
    </location>
</feature>
<dbReference type="PANTHER" id="PTHR31836:SF25">
    <property type="entry name" value="RLPA-LIKE PROTEIN DOUBLE-PSI BETA-BARREL DOMAIN-CONTAINING PROTEIN"/>
    <property type="match status" value="1"/>
</dbReference>
<keyword evidence="1 3" id="KW-0732">Signal</keyword>
<dbReference type="GO" id="GO:0008237">
    <property type="term" value="F:metallopeptidase activity"/>
    <property type="evidence" value="ECO:0007669"/>
    <property type="project" value="UniProtKB-KW"/>
</dbReference>
<sequence length="333" mass="37115">MKFTPLLSVLPLLALAAPTLAAPASAHGNRVARHVAPVAQAQNVHLVRRGKAPKKCGVPDPVDDEDDEAPAAEGHTEAPAPEAQQPAPEAEKAAEEKPAEEKPAEETPAEEWKEEHPEGFHDEGKHPEEQQKPEQEQANPNFGHNLNAAPVPEHKEEHNEWKPEEEHKAEWKPEEEHKEEWKAPEEEHKEEWKPEENHNNNNNGGGHSGEVFSGKATHYNVLNPWENEGYPAGTVACDNDRKFNNGEIFVAMNWRQYDAGGGRNGVCWRQVRITDESTGNSQVAQVVDRCGGGAHGSQWETCKWGDLDLSEPLWKALHGDNNRGVFDIKWSWV</sequence>
<feature type="chain" id="PRO_5042061941" evidence="3">
    <location>
        <begin position="22"/>
        <end position="333"/>
    </location>
</feature>
<accession>A0AAF0Y9G4</accession>
<feature type="signal peptide" evidence="3">
    <location>
        <begin position="1"/>
        <end position="21"/>
    </location>
</feature>
<proteinExistence type="predicted"/>
<feature type="compositionally biased region" description="Acidic residues" evidence="2">
    <location>
        <begin position="61"/>
        <end position="70"/>
    </location>
</feature>
<keyword evidence="4" id="KW-0482">Metalloprotease</keyword>